<protein>
    <submittedName>
        <fullName evidence="1">Uncharacterized protein</fullName>
    </submittedName>
</protein>
<accession>A0ACC2IXJ1</accession>
<dbReference type="Proteomes" id="UP001153334">
    <property type="component" value="Unassembled WGS sequence"/>
</dbReference>
<organism evidence="1 2">
    <name type="scientific">Nemania bipapillata</name>
    <dbReference type="NCBI Taxonomy" id="110536"/>
    <lineage>
        <taxon>Eukaryota</taxon>
        <taxon>Fungi</taxon>
        <taxon>Dikarya</taxon>
        <taxon>Ascomycota</taxon>
        <taxon>Pezizomycotina</taxon>
        <taxon>Sordariomycetes</taxon>
        <taxon>Xylariomycetidae</taxon>
        <taxon>Xylariales</taxon>
        <taxon>Xylariaceae</taxon>
        <taxon>Nemania</taxon>
    </lineage>
</organism>
<comment type="caution">
    <text evidence="1">The sequence shown here is derived from an EMBL/GenBank/DDBJ whole genome shotgun (WGS) entry which is preliminary data.</text>
</comment>
<sequence>MAVTHTSDKTHVLSAEKAGLLPAWVNPDLNRLMVVKKVEGDFRSWAESLVDLPAGTMFARITGVTTVSPPSWSSVQAGRNLHLELNSNLVFINHSCAPTLEWDMEQWRMAQPFDCWCGAAECFGRIEGAASFDAERLDGYWINRHIREMLDELQGKNGINDCHS</sequence>
<reference evidence="1" key="1">
    <citation type="submission" date="2022-11" db="EMBL/GenBank/DDBJ databases">
        <title>Genome Sequence of Nemania bipapillata.</title>
        <authorList>
            <person name="Buettner E."/>
        </authorList>
    </citation>
    <scope>NUCLEOTIDE SEQUENCE</scope>
    <source>
        <strain evidence="1">CP14</strain>
    </source>
</reference>
<name>A0ACC2IXJ1_9PEZI</name>
<proteinExistence type="predicted"/>
<keyword evidence="2" id="KW-1185">Reference proteome</keyword>
<evidence type="ECO:0000313" key="1">
    <source>
        <dbReference type="EMBL" id="KAJ8119836.1"/>
    </source>
</evidence>
<gene>
    <name evidence="1" type="ORF">ONZ43_g3302</name>
</gene>
<dbReference type="EMBL" id="JAPESX010000758">
    <property type="protein sequence ID" value="KAJ8119836.1"/>
    <property type="molecule type" value="Genomic_DNA"/>
</dbReference>
<evidence type="ECO:0000313" key="2">
    <source>
        <dbReference type="Proteomes" id="UP001153334"/>
    </source>
</evidence>